<dbReference type="AlphaFoldDB" id="X1NV76"/>
<dbReference type="EMBL" id="BARV01015445">
    <property type="protein sequence ID" value="GAI30695.1"/>
    <property type="molecule type" value="Genomic_DNA"/>
</dbReference>
<proteinExistence type="predicted"/>
<protein>
    <submittedName>
        <fullName evidence="1">Uncharacterized protein</fullName>
    </submittedName>
</protein>
<comment type="caution">
    <text evidence="1">The sequence shown here is derived from an EMBL/GenBank/DDBJ whole genome shotgun (WGS) entry which is preliminary data.</text>
</comment>
<evidence type="ECO:0000313" key="1">
    <source>
        <dbReference type="EMBL" id="GAI30695.1"/>
    </source>
</evidence>
<gene>
    <name evidence="1" type="ORF">S06H3_26688</name>
</gene>
<name>X1NV76_9ZZZZ</name>
<accession>X1NV76</accession>
<reference evidence="1" key="1">
    <citation type="journal article" date="2014" name="Front. Microbiol.">
        <title>High frequency of phylogenetically diverse reductive dehalogenase-homologous genes in deep subseafloor sedimentary metagenomes.</title>
        <authorList>
            <person name="Kawai M."/>
            <person name="Futagami T."/>
            <person name="Toyoda A."/>
            <person name="Takaki Y."/>
            <person name="Nishi S."/>
            <person name="Hori S."/>
            <person name="Arai W."/>
            <person name="Tsubouchi T."/>
            <person name="Morono Y."/>
            <person name="Uchiyama I."/>
            <person name="Ito T."/>
            <person name="Fujiyama A."/>
            <person name="Inagaki F."/>
            <person name="Takami H."/>
        </authorList>
    </citation>
    <scope>NUCLEOTIDE SEQUENCE</scope>
    <source>
        <strain evidence="1">Expedition CK06-06</strain>
    </source>
</reference>
<sequence>MKPKKLVIPEVSLPISQVKIDFEILSDPKVEELLLFEEISRPEEIGRENPFSPY</sequence>
<organism evidence="1">
    <name type="scientific">marine sediment metagenome</name>
    <dbReference type="NCBI Taxonomy" id="412755"/>
    <lineage>
        <taxon>unclassified sequences</taxon>
        <taxon>metagenomes</taxon>
        <taxon>ecological metagenomes</taxon>
    </lineage>
</organism>